<proteinExistence type="predicted"/>
<feature type="compositionally biased region" description="Gly residues" evidence="1">
    <location>
        <begin position="83"/>
        <end position="97"/>
    </location>
</feature>
<keyword evidence="2" id="KW-0812">Transmembrane</keyword>
<dbReference type="EMBL" id="CWHR02000005">
    <property type="protein sequence ID" value="SBO23643.1"/>
    <property type="molecule type" value="Genomic_DNA"/>
</dbReference>
<organism evidence="4 6">
    <name type="scientific">Plasmodium knowlesi (strain H)</name>
    <dbReference type="NCBI Taxonomy" id="5851"/>
    <lineage>
        <taxon>Eukaryota</taxon>
        <taxon>Sar</taxon>
        <taxon>Alveolata</taxon>
        <taxon>Apicomplexa</taxon>
        <taxon>Aconoidasida</taxon>
        <taxon>Haemosporida</taxon>
        <taxon>Plasmodiidae</taxon>
        <taxon>Plasmodium</taxon>
        <taxon>Plasmodium (Plasmodium)</taxon>
    </lineage>
</organism>
<keyword evidence="2" id="KW-0472">Membrane</keyword>
<name>A0A1A7VNJ5_PLAKH</name>
<gene>
    <name evidence="3" type="ORF">PKNA1_C2_1219220</name>
    <name evidence="4" type="ORF">PKNA1_H1_1219220</name>
</gene>
<dbReference type="Proteomes" id="UP000182142">
    <property type="component" value="Unassembled WGS sequence"/>
</dbReference>
<reference evidence="4" key="1">
    <citation type="submission" date="2016-05" db="EMBL/GenBank/DDBJ databases">
        <authorList>
            <person name="Lavstsen T."/>
            <person name="Jespersen J.S."/>
        </authorList>
    </citation>
    <scope>NUCLEOTIDE SEQUENCE [LARGE SCALE GENOMIC DNA]</scope>
</reference>
<dbReference type="EMBL" id="CWHQ02000006">
    <property type="protein sequence ID" value="SBO22508.1"/>
    <property type="molecule type" value="Genomic_DNA"/>
</dbReference>
<feature type="compositionally biased region" description="Polar residues" evidence="1">
    <location>
        <begin position="64"/>
        <end position="73"/>
    </location>
</feature>
<feature type="transmembrane region" description="Helical" evidence="2">
    <location>
        <begin position="191"/>
        <end position="210"/>
    </location>
</feature>
<evidence type="ECO:0000256" key="1">
    <source>
        <dbReference type="SAM" id="MobiDB-lite"/>
    </source>
</evidence>
<evidence type="ECO:0000313" key="6">
    <source>
        <dbReference type="Proteomes" id="UP000182142"/>
    </source>
</evidence>
<evidence type="ECO:0000313" key="5">
    <source>
        <dbReference type="Proteomes" id="UP000182128"/>
    </source>
</evidence>
<sequence length="279" mass="30416">MAPFSFIKISTLIFAYLFLWYQTNDQHQVNALSTLKDDDDASVGSGLYSSEEDINNGNDRLKTVQGNGTNVSSIGYGDYHPPQGGGEPSVRRGGGGYFASSPLKKGGGGTFPPFGGQYPHPTSRYGTPKKNHVTSKYGAPKYGTSKYGTLKSGTSKNKSFSQRSKRAKDVLKALWKKCVCHGKKHRRWMMFFAVVIMVILYLVSMCYAKISRGARDCFIDVCEKAAAASTTACTHVVTIETSVIIFTATAAVVVAVLGVLIGCYYFKSLEKYIQSKSQP</sequence>
<feature type="transmembrane region" description="Helical" evidence="2">
    <location>
        <begin position="6"/>
        <end position="23"/>
    </location>
</feature>
<protein>
    <submittedName>
        <fullName evidence="4">Uncharacterized protein</fullName>
    </submittedName>
</protein>
<reference evidence="5 6" key="2">
    <citation type="submission" date="2016-05" db="EMBL/GenBank/DDBJ databases">
        <authorList>
            <person name="Sharaf H."/>
        </authorList>
    </citation>
    <scope>NUCLEOTIDE SEQUENCE [LARGE SCALE GENOMIC DNA]</scope>
    <source>
        <strain evidence="5 6">H</strain>
    </source>
</reference>
<evidence type="ECO:0000313" key="3">
    <source>
        <dbReference type="EMBL" id="SBO22508.1"/>
    </source>
</evidence>
<dbReference type="AlphaFoldDB" id="A0A1A7VNJ5"/>
<keyword evidence="2" id="KW-1133">Transmembrane helix</keyword>
<feature type="region of interest" description="Disordered" evidence="1">
    <location>
        <begin position="39"/>
        <end position="98"/>
    </location>
</feature>
<evidence type="ECO:0000256" key="2">
    <source>
        <dbReference type="SAM" id="Phobius"/>
    </source>
</evidence>
<evidence type="ECO:0000313" key="4">
    <source>
        <dbReference type="EMBL" id="SBO23643.1"/>
    </source>
</evidence>
<accession>A0A1A7VNJ5</accession>
<feature type="transmembrane region" description="Helical" evidence="2">
    <location>
        <begin position="244"/>
        <end position="266"/>
    </location>
</feature>
<dbReference type="Proteomes" id="UP000182128">
    <property type="component" value="Unassembled WGS sequence"/>
</dbReference>